<dbReference type="AlphaFoldDB" id="A0A4Q9KL35"/>
<feature type="compositionally biased region" description="Polar residues" evidence="1">
    <location>
        <begin position="98"/>
        <end position="107"/>
    </location>
</feature>
<accession>A0A4Q9KL35</accession>
<keyword evidence="2" id="KW-0812">Transmembrane</keyword>
<protein>
    <submittedName>
        <fullName evidence="3">Uncharacterized protein</fullName>
    </submittedName>
</protein>
<keyword evidence="2" id="KW-0472">Membrane</keyword>
<reference evidence="3 4" key="1">
    <citation type="submission" date="2019-01" db="EMBL/GenBank/DDBJ databases">
        <title>Lactibacter flavus gen. nov., sp. nov., a novel bacterium of the family Propionibacteriaceae isolated from raw milk and dairy products.</title>
        <authorList>
            <person name="Huptas C."/>
            <person name="Wenning M."/>
            <person name="Breitenwieser F."/>
            <person name="Doll E."/>
            <person name="Von Neubeck M."/>
            <person name="Busse H.-J."/>
            <person name="Scherer S."/>
        </authorList>
    </citation>
    <scope>NUCLEOTIDE SEQUENCE [LARGE SCALE GENOMIC DNA]</scope>
    <source>
        <strain evidence="3 4">DSM 22130</strain>
    </source>
</reference>
<evidence type="ECO:0000313" key="3">
    <source>
        <dbReference type="EMBL" id="TBT94600.1"/>
    </source>
</evidence>
<feature type="transmembrane region" description="Helical" evidence="2">
    <location>
        <begin position="257"/>
        <end position="279"/>
    </location>
</feature>
<name>A0A4Q9KL35_PROTD</name>
<proteinExistence type="predicted"/>
<feature type="region of interest" description="Disordered" evidence="1">
    <location>
        <begin position="32"/>
        <end position="64"/>
    </location>
</feature>
<keyword evidence="4" id="KW-1185">Reference proteome</keyword>
<feature type="transmembrane region" description="Helical" evidence="2">
    <location>
        <begin position="222"/>
        <end position="245"/>
    </location>
</feature>
<dbReference type="OrthoDB" id="3734606at2"/>
<feature type="transmembrane region" description="Helical" evidence="2">
    <location>
        <begin position="291"/>
        <end position="312"/>
    </location>
</feature>
<dbReference type="Proteomes" id="UP000291933">
    <property type="component" value="Unassembled WGS sequence"/>
</dbReference>
<feature type="compositionally biased region" description="Pro residues" evidence="1">
    <location>
        <begin position="155"/>
        <end position="164"/>
    </location>
</feature>
<evidence type="ECO:0000313" key="4">
    <source>
        <dbReference type="Proteomes" id="UP000291933"/>
    </source>
</evidence>
<organism evidence="3 4">
    <name type="scientific">Propioniciclava tarda</name>
    <dbReference type="NCBI Taxonomy" id="433330"/>
    <lineage>
        <taxon>Bacteria</taxon>
        <taxon>Bacillati</taxon>
        <taxon>Actinomycetota</taxon>
        <taxon>Actinomycetes</taxon>
        <taxon>Propionibacteriales</taxon>
        <taxon>Propionibacteriaceae</taxon>
        <taxon>Propioniciclava</taxon>
    </lineage>
</organism>
<dbReference type="EMBL" id="SDMR01000011">
    <property type="protein sequence ID" value="TBT94600.1"/>
    <property type="molecule type" value="Genomic_DNA"/>
</dbReference>
<feature type="region of interest" description="Disordered" evidence="1">
    <location>
        <begin position="98"/>
        <end position="196"/>
    </location>
</feature>
<gene>
    <name evidence="3" type="ORF">ET996_09365</name>
</gene>
<comment type="caution">
    <text evidence="3">The sequence shown here is derived from an EMBL/GenBank/DDBJ whole genome shotgun (WGS) entry which is preliminary data.</text>
</comment>
<evidence type="ECO:0000256" key="2">
    <source>
        <dbReference type="SAM" id="Phobius"/>
    </source>
</evidence>
<feature type="compositionally biased region" description="Low complexity" evidence="1">
    <location>
        <begin position="32"/>
        <end position="41"/>
    </location>
</feature>
<feature type="compositionally biased region" description="Low complexity" evidence="1">
    <location>
        <begin position="127"/>
        <end position="138"/>
    </location>
</feature>
<dbReference type="RefSeq" id="WP_131172302.1">
    <property type="nucleotide sequence ID" value="NZ_FXTL01000011.1"/>
</dbReference>
<evidence type="ECO:0000256" key="1">
    <source>
        <dbReference type="SAM" id="MobiDB-lite"/>
    </source>
</evidence>
<sequence length="320" mass="32861">MADWTDGPEYAPVERPDAFVASAAAPLAALAAEPSAAAAPLERPDFPTAPDAPPLDQLAVPDKDQRDPLAAFAVVSTPLTTTAAASGLPQANQPLVLSSDPLTSASPTPDAGWAAPTGLPLSPPVTSAWGSAHAASAGPRPQDAWAPQQPFALPTQPPIQPPPTASGMYAPQVNPQSFPNPDAHWPVGYHPGQPPTVPQQATAAAIIAGAHPAVAGCLAAGAVLPFVGLAWIAPPVLIVALIVASQRTHYRRAQVRNVMGATAIGSVVLSIVGLADAYSPSPLVWWDAWCGWAQLACWALLPVLWLTVGAAIRRGDRPQP</sequence>
<keyword evidence="2" id="KW-1133">Transmembrane helix</keyword>